<reference evidence="1" key="2">
    <citation type="submission" date="2023-05" db="EMBL/GenBank/DDBJ databases">
        <authorList>
            <person name="Fouks B."/>
        </authorList>
    </citation>
    <scope>NUCLEOTIDE SEQUENCE</scope>
    <source>
        <strain evidence="1">Stay&amp;Tobe</strain>
        <tissue evidence="1">Testes</tissue>
    </source>
</reference>
<comment type="caution">
    <text evidence="1">The sequence shown here is derived from an EMBL/GenBank/DDBJ whole genome shotgun (WGS) entry which is preliminary data.</text>
</comment>
<dbReference type="AlphaFoldDB" id="A0AAD8E9A1"/>
<evidence type="ECO:0000313" key="1">
    <source>
        <dbReference type="EMBL" id="KAJ9582085.1"/>
    </source>
</evidence>
<reference evidence="1" key="1">
    <citation type="journal article" date="2023" name="IScience">
        <title>Live-bearing cockroach genome reveals convergent evolutionary mechanisms linked to viviparity in insects and beyond.</title>
        <authorList>
            <person name="Fouks B."/>
            <person name="Harrison M.C."/>
            <person name="Mikhailova A.A."/>
            <person name="Marchal E."/>
            <person name="English S."/>
            <person name="Carruthers M."/>
            <person name="Jennings E.C."/>
            <person name="Chiamaka E.L."/>
            <person name="Frigard R.A."/>
            <person name="Pippel M."/>
            <person name="Attardo G.M."/>
            <person name="Benoit J.B."/>
            <person name="Bornberg-Bauer E."/>
            <person name="Tobe S.S."/>
        </authorList>
    </citation>
    <scope>NUCLEOTIDE SEQUENCE</scope>
    <source>
        <strain evidence="1">Stay&amp;Tobe</strain>
    </source>
</reference>
<dbReference type="Proteomes" id="UP001233999">
    <property type="component" value="Unassembled WGS sequence"/>
</dbReference>
<organism evidence="1 2">
    <name type="scientific">Diploptera punctata</name>
    <name type="common">Pacific beetle cockroach</name>
    <dbReference type="NCBI Taxonomy" id="6984"/>
    <lineage>
        <taxon>Eukaryota</taxon>
        <taxon>Metazoa</taxon>
        <taxon>Ecdysozoa</taxon>
        <taxon>Arthropoda</taxon>
        <taxon>Hexapoda</taxon>
        <taxon>Insecta</taxon>
        <taxon>Pterygota</taxon>
        <taxon>Neoptera</taxon>
        <taxon>Polyneoptera</taxon>
        <taxon>Dictyoptera</taxon>
        <taxon>Blattodea</taxon>
        <taxon>Blaberoidea</taxon>
        <taxon>Blaberidae</taxon>
        <taxon>Diplopterinae</taxon>
        <taxon>Diploptera</taxon>
    </lineage>
</organism>
<dbReference type="EMBL" id="JASPKZ010007829">
    <property type="protein sequence ID" value="KAJ9582085.1"/>
    <property type="molecule type" value="Genomic_DNA"/>
</dbReference>
<gene>
    <name evidence="1" type="ORF">L9F63_003541</name>
</gene>
<evidence type="ECO:0000313" key="2">
    <source>
        <dbReference type="Proteomes" id="UP001233999"/>
    </source>
</evidence>
<feature type="non-terminal residue" evidence="1">
    <location>
        <position position="237"/>
    </location>
</feature>
<accession>A0AAD8E9A1</accession>
<feature type="non-terminal residue" evidence="1">
    <location>
        <position position="1"/>
    </location>
</feature>
<keyword evidence="2" id="KW-1185">Reference proteome</keyword>
<proteinExistence type="predicted"/>
<protein>
    <submittedName>
        <fullName evidence="1">Uncharacterized protein</fullName>
    </submittedName>
</protein>
<name>A0AAD8E9A1_DIPPU</name>
<sequence>IIEGCCLLISEHNKPKENKNPQKEIRDFFCFSKIFPTLLTNQNTAQFARQYKTTLSHKSEKKLNYRKTEEFPNSLAEFSRVVINTVIRTCLRIISVLLRLKLTVGTLKTIPFLRYEGSLLIEFGLYDDLAEDIRAVGRGREACSSPTFRQTQSLAKLNFYCTFFSLPVYGFRLQRSSVNQQFLRCIIDDVYERNIIVLKTFAYPVVNKGAERLFSVVLQDYEKRKILYKERNDITSR</sequence>